<evidence type="ECO:0000256" key="5">
    <source>
        <dbReference type="ARBA" id="ARBA00023211"/>
    </source>
</evidence>
<keyword evidence="3" id="KW-0460">Magnesium</keyword>
<organism evidence="8">
    <name type="scientific">freshwater metagenome</name>
    <dbReference type="NCBI Taxonomy" id="449393"/>
    <lineage>
        <taxon>unclassified sequences</taxon>
        <taxon>metagenomes</taxon>
        <taxon>ecological metagenomes</taxon>
    </lineage>
</organism>
<dbReference type="GO" id="GO:0009234">
    <property type="term" value="P:menaquinone biosynthetic process"/>
    <property type="evidence" value="ECO:0007669"/>
    <property type="project" value="InterPro"/>
</dbReference>
<evidence type="ECO:0000313" key="8">
    <source>
        <dbReference type="EMBL" id="CAB4533989.1"/>
    </source>
</evidence>
<evidence type="ECO:0000256" key="4">
    <source>
        <dbReference type="ARBA" id="ARBA00023052"/>
    </source>
</evidence>
<dbReference type="GO" id="GO:0030976">
    <property type="term" value="F:thiamine pyrophosphate binding"/>
    <property type="evidence" value="ECO:0007669"/>
    <property type="project" value="InterPro"/>
</dbReference>
<dbReference type="SUPFAM" id="SSF52518">
    <property type="entry name" value="Thiamin diphosphate-binding fold (THDP-binding)"/>
    <property type="match status" value="2"/>
</dbReference>
<keyword evidence="5" id="KW-0464">Manganese</keyword>
<name>A0A6J6B6L2_9ZZZZ</name>
<dbReference type="GO" id="GO:0070204">
    <property type="term" value="F:2-succinyl-5-enolpyruvyl-6-hydroxy-3-cyclohexene-1-carboxylic-acid synthase activity"/>
    <property type="evidence" value="ECO:0007669"/>
    <property type="project" value="InterPro"/>
</dbReference>
<dbReference type="Gene3D" id="3.40.50.1220">
    <property type="entry name" value="TPP-binding domain"/>
    <property type="match status" value="1"/>
</dbReference>
<accession>A0A6J6B6L2</accession>
<dbReference type="Gene3D" id="3.40.50.970">
    <property type="match status" value="2"/>
</dbReference>
<feature type="domain" description="Thiamine pyrophosphate enzyme TPP-binding" evidence="6">
    <location>
        <begin position="393"/>
        <end position="517"/>
    </location>
</feature>
<protein>
    <submittedName>
        <fullName evidence="8">Unannotated protein</fullName>
    </submittedName>
</protein>
<keyword evidence="4" id="KW-0786">Thiamine pyrophosphate</keyword>
<dbReference type="InterPro" id="IPR011766">
    <property type="entry name" value="TPP_enzyme_TPP-bd"/>
</dbReference>
<dbReference type="PIRSF" id="PIRSF004983">
    <property type="entry name" value="MenD"/>
    <property type="match status" value="1"/>
</dbReference>
<dbReference type="Pfam" id="PF02775">
    <property type="entry name" value="TPP_enzyme_C"/>
    <property type="match status" value="1"/>
</dbReference>
<dbReference type="EMBL" id="CAEZSH010000022">
    <property type="protein sequence ID" value="CAB4533989.1"/>
    <property type="molecule type" value="Genomic_DNA"/>
</dbReference>
<dbReference type="PANTHER" id="PTHR42916">
    <property type="entry name" value="2-SUCCINYL-5-ENOLPYRUVYL-6-HYDROXY-3-CYCLOHEXENE-1-CARBOXYLATE SYNTHASE"/>
    <property type="match status" value="1"/>
</dbReference>
<keyword evidence="2" id="KW-0479">Metal-binding</keyword>
<dbReference type="CDD" id="cd07037">
    <property type="entry name" value="TPP_PYR_MenD"/>
    <property type="match status" value="1"/>
</dbReference>
<dbReference type="Pfam" id="PF02776">
    <property type="entry name" value="TPP_enzyme_N"/>
    <property type="match status" value="1"/>
</dbReference>
<dbReference type="NCBIfam" id="TIGR00173">
    <property type="entry name" value="menD"/>
    <property type="match status" value="1"/>
</dbReference>
<proteinExistence type="inferred from homology"/>
<dbReference type="CDD" id="cd02009">
    <property type="entry name" value="TPP_SHCHC_synthase"/>
    <property type="match status" value="1"/>
</dbReference>
<feature type="domain" description="Thiamine pyrophosphate enzyme N-terminal TPP-binding" evidence="7">
    <location>
        <begin position="14"/>
        <end position="129"/>
    </location>
</feature>
<dbReference type="GO" id="GO:0046872">
    <property type="term" value="F:metal ion binding"/>
    <property type="evidence" value="ECO:0007669"/>
    <property type="project" value="UniProtKB-KW"/>
</dbReference>
<dbReference type="InterPro" id="IPR004433">
    <property type="entry name" value="MenaQ_synth_MenD"/>
</dbReference>
<sequence length="528" mass="56038">MSNLVPGASPAQQFAAHLLATLVAGGAKRIFLAPGARSQALAIAAGQLAEAGKAELFIRLDERSLGFTALGSALATDDPAIVITTSGTAVANLHPAVLEAHHSGVPLILLTADRPHELRGVGANQTTEQVGIFADAVRVCFDVEAPDEDGSLDSIEELARIALTAARGLGGQSAGPVQLNLAFREPLSSTLPNAAAVVPTPLSLEPENIELEFAVLDGATPTVVIAGAEAGPDAVELAEAFGWPLLAEPSSGARWGANAILGYRLIFDQQPALTSQIGRVIVFGKPTLSRAVIRLMYNEGVDVVVVKSRRMGHFDVSHRASAFVDEITLDSEVDFNWLRQWHLADQTLRLAAPVSAELSRREIVETLWAATENAQNLVLGASRMIREAETWAPAKPINVFSNRGLAGIDGTIATATGIALASGQKTRVLLGDLTFLHDVGSLVIDPVDSPLDIQLVVVNDHGGSIFEALEMAKALPATAFDRLFRTPQQVNLAALALAYGWRHEFVQNEDELREALELEGRVLIEVEL</sequence>
<dbReference type="HAMAP" id="MF_01659">
    <property type="entry name" value="MenD"/>
    <property type="match status" value="1"/>
</dbReference>
<keyword evidence="1" id="KW-0808">Transferase</keyword>
<dbReference type="PANTHER" id="PTHR42916:SF1">
    <property type="entry name" value="PROTEIN PHYLLO, CHLOROPLASTIC"/>
    <property type="match status" value="1"/>
</dbReference>
<reference evidence="8" key="1">
    <citation type="submission" date="2020-05" db="EMBL/GenBank/DDBJ databases">
        <authorList>
            <person name="Chiriac C."/>
            <person name="Salcher M."/>
            <person name="Ghai R."/>
            <person name="Kavagutti S V."/>
        </authorList>
    </citation>
    <scope>NUCLEOTIDE SEQUENCE</scope>
</reference>
<dbReference type="AlphaFoldDB" id="A0A6J6B6L2"/>
<gene>
    <name evidence="8" type="ORF">UFOPK1410_00321</name>
</gene>
<evidence type="ECO:0000256" key="1">
    <source>
        <dbReference type="ARBA" id="ARBA00022679"/>
    </source>
</evidence>
<evidence type="ECO:0000256" key="3">
    <source>
        <dbReference type="ARBA" id="ARBA00022842"/>
    </source>
</evidence>
<evidence type="ECO:0000259" key="6">
    <source>
        <dbReference type="Pfam" id="PF02775"/>
    </source>
</evidence>
<dbReference type="InterPro" id="IPR029061">
    <property type="entry name" value="THDP-binding"/>
</dbReference>
<evidence type="ECO:0000259" key="7">
    <source>
        <dbReference type="Pfam" id="PF02776"/>
    </source>
</evidence>
<evidence type="ECO:0000256" key="2">
    <source>
        <dbReference type="ARBA" id="ARBA00022723"/>
    </source>
</evidence>
<dbReference type="InterPro" id="IPR012001">
    <property type="entry name" value="Thiamin_PyroP_enz_TPP-bd_dom"/>
</dbReference>